<evidence type="ECO:0000313" key="3">
    <source>
        <dbReference type="Proteomes" id="UP000254649"/>
    </source>
</evidence>
<dbReference type="GO" id="GO:0003677">
    <property type="term" value="F:DNA binding"/>
    <property type="evidence" value="ECO:0007669"/>
    <property type="project" value="InterPro"/>
</dbReference>
<dbReference type="AlphaFoldDB" id="A0A380U2P1"/>
<dbReference type="PROSITE" id="PS50943">
    <property type="entry name" value="HTH_CROC1"/>
    <property type="match status" value="1"/>
</dbReference>
<gene>
    <name evidence="2" type="ORF">NCTC10801_02250</name>
</gene>
<dbReference type="CDD" id="cd00093">
    <property type="entry name" value="HTH_XRE"/>
    <property type="match status" value="1"/>
</dbReference>
<evidence type="ECO:0000313" key="2">
    <source>
        <dbReference type="EMBL" id="SUT94601.1"/>
    </source>
</evidence>
<dbReference type="OrthoDB" id="6105062at2"/>
<sequence>MKLKDRLRASFDAKLLKIVEVSEIAGISYSTLQNYLRGVREPSVEILIKFSIHLGINLNWLLTGQGEMFIGGTPESPLTQKEQTLLEDYRESNEQGKEAIEKTASALAGKATFQQRSRTTMHIGNVEQQNHIESLVGDLVFKKGK</sequence>
<evidence type="ECO:0000259" key="1">
    <source>
        <dbReference type="PROSITE" id="PS50943"/>
    </source>
</evidence>
<protein>
    <submittedName>
        <fullName evidence="2">Helix-turn-helix</fullName>
    </submittedName>
</protein>
<dbReference type="Gene3D" id="1.10.260.40">
    <property type="entry name" value="lambda repressor-like DNA-binding domains"/>
    <property type="match status" value="1"/>
</dbReference>
<accession>A0A380U2P1</accession>
<dbReference type="Pfam" id="PF01381">
    <property type="entry name" value="HTH_3"/>
    <property type="match status" value="1"/>
</dbReference>
<name>A0A380U2P1_9PAST</name>
<feature type="domain" description="HTH cro/C1-type" evidence="1">
    <location>
        <begin position="7"/>
        <end position="61"/>
    </location>
</feature>
<keyword evidence="3" id="KW-1185">Reference proteome</keyword>
<dbReference type="SMART" id="SM00530">
    <property type="entry name" value="HTH_XRE"/>
    <property type="match status" value="1"/>
</dbReference>
<dbReference type="SUPFAM" id="SSF47413">
    <property type="entry name" value="lambda repressor-like DNA-binding domains"/>
    <property type="match status" value="1"/>
</dbReference>
<organism evidence="2 3">
    <name type="scientific">[Actinobacillus] rossii</name>
    <dbReference type="NCBI Taxonomy" id="123820"/>
    <lineage>
        <taxon>Bacteria</taxon>
        <taxon>Pseudomonadati</taxon>
        <taxon>Pseudomonadota</taxon>
        <taxon>Gammaproteobacteria</taxon>
        <taxon>Pasteurellales</taxon>
        <taxon>Pasteurellaceae</taxon>
    </lineage>
</organism>
<proteinExistence type="predicted"/>
<dbReference type="InterPro" id="IPR001387">
    <property type="entry name" value="Cro/C1-type_HTH"/>
</dbReference>
<dbReference type="InterPro" id="IPR010982">
    <property type="entry name" value="Lambda_DNA-bd_dom_sf"/>
</dbReference>
<reference evidence="2 3" key="1">
    <citation type="submission" date="2018-06" db="EMBL/GenBank/DDBJ databases">
        <authorList>
            <consortium name="Pathogen Informatics"/>
            <person name="Doyle S."/>
        </authorList>
    </citation>
    <scope>NUCLEOTIDE SEQUENCE [LARGE SCALE GENOMIC DNA]</scope>
    <source>
        <strain evidence="2 3">NCTC10801</strain>
    </source>
</reference>
<dbReference type="Proteomes" id="UP000254649">
    <property type="component" value="Unassembled WGS sequence"/>
</dbReference>
<dbReference type="EMBL" id="UFRQ01000003">
    <property type="protein sequence ID" value="SUT94601.1"/>
    <property type="molecule type" value="Genomic_DNA"/>
</dbReference>